<dbReference type="Pfam" id="PF06866">
    <property type="entry name" value="DUF1256"/>
    <property type="match status" value="1"/>
</dbReference>
<evidence type="ECO:0000313" key="1">
    <source>
        <dbReference type="EMBL" id="ENZ48038.1"/>
    </source>
</evidence>
<dbReference type="EMBL" id="AGYH01000012">
    <property type="protein sequence ID" value="ENZ48038.1"/>
    <property type="molecule type" value="Genomic_DNA"/>
</dbReference>
<dbReference type="HOGENOM" id="CLU_104063_1_0_9"/>
<name>R0BH36_9FIRM</name>
<keyword evidence="2" id="KW-1185">Reference proteome</keyword>
<reference evidence="1 2" key="1">
    <citation type="submission" date="2013-01" db="EMBL/GenBank/DDBJ databases">
        <title>The Genome Sequence of Clostridium bolteae 90A9.</title>
        <authorList>
            <consortium name="The Broad Institute Genome Sequencing Platform"/>
            <person name="Earl A."/>
            <person name="Ward D."/>
            <person name="Feldgarden M."/>
            <person name="Gevers D."/>
            <person name="Courvalin P."/>
            <person name="Lambert T."/>
            <person name="Walker B."/>
            <person name="Young S.K."/>
            <person name="Zeng Q."/>
            <person name="Gargeya S."/>
            <person name="Fitzgerald M."/>
            <person name="Haas B."/>
            <person name="Abouelleil A."/>
            <person name="Alvarado L."/>
            <person name="Arachchi H.M."/>
            <person name="Berlin A.M."/>
            <person name="Chapman S.B."/>
            <person name="Dewar J."/>
            <person name="Goldberg J."/>
            <person name="Griggs A."/>
            <person name="Gujja S."/>
            <person name="Hansen M."/>
            <person name="Howarth C."/>
            <person name="Imamovic A."/>
            <person name="Larimer J."/>
            <person name="McCowan C."/>
            <person name="Murphy C."/>
            <person name="Neiman D."/>
            <person name="Pearson M."/>
            <person name="Priest M."/>
            <person name="Roberts A."/>
            <person name="Saif S."/>
            <person name="Shea T."/>
            <person name="Sisk P."/>
            <person name="Sykes S."/>
            <person name="Wortman J."/>
            <person name="Nusbaum C."/>
            <person name="Birren B."/>
        </authorList>
    </citation>
    <scope>NUCLEOTIDE SEQUENCE [LARGE SCALE GENOMIC DNA]</scope>
    <source>
        <strain evidence="1 2">90A9</strain>
    </source>
</reference>
<dbReference type="NCBIfam" id="TIGR02841">
    <property type="entry name" value="spore_YyaC"/>
    <property type="match status" value="1"/>
</dbReference>
<comment type="caution">
    <text evidence="1">The sequence shown here is derived from an EMBL/GenBank/DDBJ whole genome shotgun (WGS) entry which is preliminary data.</text>
</comment>
<proteinExistence type="predicted"/>
<dbReference type="SUPFAM" id="SSF53163">
    <property type="entry name" value="HybD-like"/>
    <property type="match status" value="1"/>
</dbReference>
<sequence>MKLWKTFNVQKREDISYYNTSEGFETEGFAMHLDRLIREEMAAKGKDGIMFLCIGTDRSTGDSLGPLVGHMLRSRRLKGAAVIGTLDKPVHAMNLDLYARYIRLHYPDYVVVAIDASVGSLDHVGYATLGRGALQPGLGVSKELQAVGDIAITGIVGGVGSRDPVMLQSVRLSMVMKMADCICESIFLVERLWEKSLTYQ</sequence>
<dbReference type="PATRIC" id="fig|997894.4.peg.3873"/>
<gene>
    <name evidence="1" type="ORF">HMPREF1085_03696</name>
</gene>
<dbReference type="InterPro" id="IPR009665">
    <property type="entry name" value="YyaC"/>
</dbReference>
<protein>
    <submittedName>
        <fullName evidence="1">Sporulation protein YyaC</fullName>
    </submittedName>
</protein>
<dbReference type="Proteomes" id="UP000013126">
    <property type="component" value="Unassembled WGS sequence"/>
</dbReference>
<evidence type="ECO:0000313" key="2">
    <source>
        <dbReference type="Proteomes" id="UP000013126"/>
    </source>
</evidence>
<accession>R0BH36</accession>
<dbReference type="InterPro" id="IPR023430">
    <property type="entry name" value="Pept_HybD-like_dom_sf"/>
</dbReference>
<dbReference type="AlphaFoldDB" id="R0BH36"/>
<organism evidence="1 2">
    <name type="scientific">Enterocloster bolteae 90A9</name>
    <dbReference type="NCBI Taxonomy" id="997894"/>
    <lineage>
        <taxon>Bacteria</taxon>
        <taxon>Bacillati</taxon>
        <taxon>Bacillota</taxon>
        <taxon>Clostridia</taxon>
        <taxon>Lachnospirales</taxon>
        <taxon>Lachnospiraceae</taxon>
        <taxon>Enterocloster</taxon>
    </lineage>
</organism>